<name>A0ABZ2ZYU4_9MICC</name>
<organism evidence="2 3">
    <name type="scientific">Arthrobacter citreus</name>
    <dbReference type="NCBI Taxonomy" id="1670"/>
    <lineage>
        <taxon>Bacteria</taxon>
        <taxon>Bacillati</taxon>
        <taxon>Actinomycetota</taxon>
        <taxon>Actinomycetes</taxon>
        <taxon>Micrococcales</taxon>
        <taxon>Micrococcaceae</taxon>
        <taxon>Arthrobacter</taxon>
    </lineage>
</organism>
<protein>
    <recommendedName>
        <fullName evidence="4">Coil containing protein</fullName>
    </recommendedName>
</protein>
<evidence type="ECO:0000256" key="1">
    <source>
        <dbReference type="SAM" id="MobiDB-lite"/>
    </source>
</evidence>
<evidence type="ECO:0000313" key="3">
    <source>
        <dbReference type="Proteomes" id="UP001448858"/>
    </source>
</evidence>
<keyword evidence="3" id="KW-1185">Reference proteome</keyword>
<dbReference type="EMBL" id="CP151657">
    <property type="protein sequence ID" value="WZP17314.1"/>
    <property type="molecule type" value="Genomic_DNA"/>
</dbReference>
<proteinExistence type="predicted"/>
<feature type="compositionally biased region" description="Basic and acidic residues" evidence="1">
    <location>
        <begin position="426"/>
        <end position="438"/>
    </location>
</feature>
<accession>A0ABZ2ZYU4</accession>
<evidence type="ECO:0008006" key="4">
    <source>
        <dbReference type="Google" id="ProtNLM"/>
    </source>
</evidence>
<evidence type="ECO:0000313" key="2">
    <source>
        <dbReference type="EMBL" id="WZP17314.1"/>
    </source>
</evidence>
<gene>
    <name evidence="2" type="ORF">AAE021_07085</name>
</gene>
<sequence length="438" mass="46744">MIQRFSIYFRQEQTVDDEIQLINDGDGLAVIGDPSAVEPFLSSEGLASKDLELRRLGPTLGKAAGVAEMGSQIAANSGRWVKLTEESAQAIKKYGLMKNSQTGLSMGVVQAKGQGRGIKAIVQFSSGNASKLANPALLAGAAGIMAQAAMQQSMDEITDYLAAIDEKVDDILRAQKDAVLADMLGVDFVIEEALTVRAEVGRVSDVTWSKVQATSGTIGRTQAYALRQLEAMAEKLEERSGVGDLAKATKDAEDKVREWLAVLARCFQLQDALNILELDRVLDSSPEDLDRHRRGLKTARRHRTELIARSAGRLLARLDAAAGTANAKVLLNPSSSRAVLKSSNQAAAGIADFQGVLGIDAGREALEARLWLEAAEDVKDRVVGAGADGVDAAKRLGMEGFDAAKRMGTDTVGKAKSVSGKVASRLAERSARRRRDAD</sequence>
<dbReference type="RefSeq" id="WP_342024911.1">
    <property type="nucleotide sequence ID" value="NZ_CP151657.1"/>
</dbReference>
<feature type="region of interest" description="Disordered" evidence="1">
    <location>
        <begin position="411"/>
        <end position="438"/>
    </location>
</feature>
<dbReference type="Proteomes" id="UP001448858">
    <property type="component" value="Chromosome"/>
</dbReference>
<reference evidence="2 3" key="1">
    <citation type="submission" date="2024-04" db="EMBL/GenBank/DDBJ databases">
        <title>Arthrobacter sp. from Plains bison fecal sample.</title>
        <authorList>
            <person name="Ruzzini A."/>
        </authorList>
    </citation>
    <scope>NUCLEOTIDE SEQUENCE [LARGE SCALE GENOMIC DNA]</scope>
    <source>
        <strain evidence="2 3">EINP1</strain>
    </source>
</reference>